<keyword evidence="5" id="KW-1185">Reference proteome</keyword>
<evidence type="ECO:0000313" key="5">
    <source>
        <dbReference type="Proteomes" id="UP000245119"/>
    </source>
</evidence>
<evidence type="ECO:0000256" key="3">
    <source>
        <dbReference type="SAM" id="Phobius"/>
    </source>
</evidence>
<evidence type="ECO:0000256" key="1">
    <source>
        <dbReference type="ARBA" id="ARBA00022536"/>
    </source>
</evidence>
<evidence type="ECO:0000256" key="2">
    <source>
        <dbReference type="SAM" id="MobiDB-lite"/>
    </source>
</evidence>
<evidence type="ECO:0000313" key="4">
    <source>
        <dbReference type="EMBL" id="PVD24667.1"/>
    </source>
</evidence>
<accession>A0A2T7NU17</accession>
<gene>
    <name evidence="4" type="ORF">C0Q70_15152</name>
</gene>
<dbReference type="EMBL" id="PZQS01000009">
    <property type="protein sequence ID" value="PVD24667.1"/>
    <property type="molecule type" value="Genomic_DNA"/>
</dbReference>
<organism evidence="4 5">
    <name type="scientific">Pomacea canaliculata</name>
    <name type="common">Golden apple snail</name>
    <dbReference type="NCBI Taxonomy" id="400727"/>
    <lineage>
        <taxon>Eukaryota</taxon>
        <taxon>Metazoa</taxon>
        <taxon>Spiralia</taxon>
        <taxon>Lophotrochozoa</taxon>
        <taxon>Mollusca</taxon>
        <taxon>Gastropoda</taxon>
        <taxon>Caenogastropoda</taxon>
        <taxon>Architaenioglossa</taxon>
        <taxon>Ampullarioidea</taxon>
        <taxon>Ampullariidae</taxon>
        <taxon>Pomacea</taxon>
    </lineage>
</organism>
<name>A0A2T7NU17_POMCA</name>
<keyword evidence="3" id="KW-0472">Membrane</keyword>
<dbReference type="AlphaFoldDB" id="A0A2T7NU17"/>
<sequence>MTKGLIGFRTSEGLTFCVADGQEERWAQPAQAINYSENLENLIEHFHRATRSISGRWNIAFNKTCSISSHYEENNRSSGDCSVAINGNTDTYFNITATPPNCIHTAADDYNPLWSVDLGQNFSLHSFIIYGRRGLCNVGWWGSNCQTACSQTCQHAGDDTGEDNYCDSDNGTCVEGCADGWFGSECTECGHCANNSVCDKKTGVCPFCDGDFVAPLCVDEKMPHYSDKETVGLAGPVAGAAVGCSIVFLITGILIGLCLRRSRSKQNTEHLSSANETSMTCDTERPGSTSADYSNNVYEQLDPRDENISAYSSLRIQTSSKSRLPRLQVYTANTPSRKTQYENFLRENRCADGWFGSECTECGHCANNSVCDNNTGTEFTRLVDAFSIPTYVFTSEPRTHALRELKVTPPNCIMTAIGDYNPLWLVDLGRNFSLHSIIIYGRRDRIDRMDCAQVSHDGDHVYTFPCPGTRNVTTVINLSPPRHGRVVTITRNYTTPGDYSPFLNICEVQIWVCQVGWWGSDCQTQCSQTCQHTGDVTGEDNYCDSDNGACVKGCADGWFGSECTECGHCANNSVCDKKTGVCPFCDGDFVAPLCLEGELCFGFVIRPISEEWTVLKYHSMENTCTRFRVRVQHGKNGCADGWFGSECTECGHCANNSVCDKKTGVCPFCDGDFVAPLCLEGEFCFVSVGEWG</sequence>
<dbReference type="GO" id="GO:0005044">
    <property type="term" value="F:scavenger receptor activity"/>
    <property type="evidence" value="ECO:0007669"/>
    <property type="project" value="InterPro"/>
</dbReference>
<dbReference type="SUPFAM" id="SSF49785">
    <property type="entry name" value="Galactose-binding domain-like"/>
    <property type="match status" value="2"/>
</dbReference>
<dbReference type="InterPro" id="IPR042635">
    <property type="entry name" value="MEGF10/SREC1/2-like"/>
</dbReference>
<dbReference type="PANTHER" id="PTHR24043:SF8">
    <property type="entry name" value="EGF-LIKE DOMAIN-CONTAINING PROTEIN"/>
    <property type="match status" value="1"/>
</dbReference>
<dbReference type="Gene3D" id="2.60.120.260">
    <property type="entry name" value="Galactose-binding domain-like"/>
    <property type="match status" value="2"/>
</dbReference>
<keyword evidence="1" id="KW-0245">EGF-like domain</keyword>
<reference evidence="4 5" key="1">
    <citation type="submission" date="2018-04" db="EMBL/GenBank/DDBJ databases">
        <title>The genome of golden apple snail Pomacea canaliculata provides insight into stress tolerance and invasive adaptation.</title>
        <authorList>
            <person name="Liu C."/>
            <person name="Liu B."/>
            <person name="Ren Y."/>
            <person name="Zhang Y."/>
            <person name="Wang H."/>
            <person name="Li S."/>
            <person name="Jiang F."/>
            <person name="Yin L."/>
            <person name="Zhang G."/>
            <person name="Qian W."/>
            <person name="Fan W."/>
        </authorList>
    </citation>
    <scope>NUCLEOTIDE SEQUENCE [LARGE SCALE GENOMIC DNA]</scope>
    <source>
        <strain evidence="4">SZHN2017</strain>
        <tissue evidence="4">Muscle</tissue>
    </source>
</reference>
<feature type="region of interest" description="Disordered" evidence="2">
    <location>
        <begin position="269"/>
        <end position="295"/>
    </location>
</feature>
<keyword evidence="3" id="KW-0812">Transmembrane</keyword>
<comment type="caution">
    <text evidence="4">The sequence shown here is derived from an EMBL/GenBank/DDBJ whole genome shotgun (WGS) entry which is preliminary data.</text>
</comment>
<dbReference type="Proteomes" id="UP000245119">
    <property type="component" value="Linkage Group LG9"/>
</dbReference>
<keyword evidence="3" id="KW-1133">Transmembrane helix</keyword>
<dbReference type="OrthoDB" id="18487at2759"/>
<dbReference type="PANTHER" id="PTHR24043">
    <property type="entry name" value="SCAVENGER RECEPTOR CLASS F"/>
    <property type="match status" value="1"/>
</dbReference>
<evidence type="ECO:0008006" key="6">
    <source>
        <dbReference type="Google" id="ProtNLM"/>
    </source>
</evidence>
<protein>
    <recommendedName>
        <fullName evidence="6">Fucolectin tachylectin-4 pentraxin-1 domain-containing protein</fullName>
    </recommendedName>
</protein>
<feature type="transmembrane region" description="Helical" evidence="3">
    <location>
        <begin position="233"/>
        <end position="259"/>
    </location>
</feature>
<proteinExistence type="predicted"/>
<dbReference type="InterPro" id="IPR008979">
    <property type="entry name" value="Galactose-bd-like_sf"/>
</dbReference>